<feature type="transmembrane region" description="Helical" evidence="1">
    <location>
        <begin position="139"/>
        <end position="154"/>
    </location>
</feature>
<dbReference type="EMBL" id="BAABLD010000007">
    <property type="protein sequence ID" value="GAA5162738.1"/>
    <property type="molecule type" value="Genomic_DNA"/>
</dbReference>
<keyword evidence="1" id="KW-1133">Transmembrane helix</keyword>
<reference evidence="4" key="1">
    <citation type="journal article" date="2019" name="Int. J. Syst. Evol. Microbiol.">
        <title>The Global Catalogue of Microorganisms (GCM) 10K type strain sequencing project: providing services to taxonomists for standard genome sequencing and annotation.</title>
        <authorList>
            <consortium name="The Broad Institute Genomics Platform"/>
            <consortium name="The Broad Institute Genome Sequencing Center for Infectious Disease"/>
            <person name="Wu L."/>
            <person name="Ma J."/>
        </authorList>
    </citation>
    <scope>NUCLEOTIDE SEQUENCE [LARGE SCALE GENOMIC DNA]</scope>
    <source>
        <strain evidence="4">JCM 18715</strain>
    </source>
</reference>
<protein>
    <recommendedName>
        <fullName evidence="2">Fatty acid desaturase domain-containing protein</fullName>
    </recommendedName>
</protein>
<dbReference type="InterPro" id="IPR012171">
    <property type="entry name" value="Fatty_acid_desaturase"/>
</dbReference>
<evidence type="ECO:0000256" key="1">
    <source>
        <dbReference type="SAM" id="Phobius"/>
    </source>
</evidence>
<proteinExistence type="predicted"/>
<evidence type="ECO:0000259" key="2">
    <source>
        <dbReference type="Pfam" id="PF00487"/>
    </source>
</evidence>
<dbReference type="RefSeq" id="WP_345532150.1">
    <property type="nucleotide sequence ID" value="NZ_BAABLD010000007.1"/>
</dbReference>
<feature type="transmembrane region" description="Helical" evidence="1">
    <location>
        <begin position="55"/>
        <end position="81"/>
    </location>
</feature>
<comment type="caution">
    <text evidence="3">The sequence shown here is derived from an EMBL/GenBank/DDBJ whole genome shotgun (WGS) entry which is preliminary data.</text>
</comment>
<feature type="transmembrane region" description="Helical" evidence="1">
    <location>
        <begin position="29"/>
        <end position="49"/>
    </location>
</feature>
<feature type="domain" description="Fatty acid desaturase" evidence="2">
    <location>
        <begin position="55"/>
        <end position="305"/>
    </location>
</feature>
<gene>
    <name evidence="3" type="ORF">GCM10025770_13850</name>
</gene>
<accession>A0ABP9QIY1</accession>
<dbReference type="InterPro" id="IPR005804">
    <property type="entry name" value="FA_desaturase_dom"/>
</dbReference>
<sequence>MHPTFNPALPIPYPIPSPTEQVLPERESIIKAIVLLCMLAAGFVLAEVAARTLPLWASVPAMFVLGLFDVAVFTGMAVLAHEAEHRVLFRNSFWNDFVGCWLSALTLIPFYANRQYHLTHHSYTHQKGLDPETRMHDRPFWQALFLGAIFGMYDQYRLVWENIRNARDPKRARRALYDVVSMGCVFTLYLVVLPALGISAWHTLLYITLAFPFAFAFRAMSDHWGLPAVEPKHRTRTEIMDADEQTDNGLARVQANAWIILTPRWLAWLWSNINYHEVHHKYPWLSHRYLPIIYHATADKYPYRVVHGYWRSLWNLRKMPYYSEGSAGR</sequence>
<keyword evidence="1" id="KW-0472">Membrane</keyword>
<evidence type="ECO:0000313" key="4">
    <source>
        <dbReference type="Proteomes" id="UP001500547"/>
    </source>
</evidence>
<feature type="transmembrane region" description="Helical" evidence="1">
    <location>
        <begin position="93"/>
        <end position="112"/>
    </location>
</feature>
<evidence type="ECO:0000313" key="3">
    <source>
        <dbReference type="EMBL" id="GAA5162738.1"/>
    </source>
</evidence>
<organism evidence="3 4">
    <name type="scientific">Viridibacterium curvum</name>
    <dbReference type="NCBI Taxonomy" id="1101404"/>
    <lineage>
        <taxon>Bacteria</taxon>
        <taxon>Pseudomonadati</taxon>
        <taxon>Pseudomonadota</taxon>
        <taxon>Betaproteobacteria</taxon>
        <taxon>Rhodocyclales</taxon>
        <taxon>Rhodocyclaceae</taxon>
        <taxon>Viridibacterium</taxon>
    </lineage>
</organism>
<keyword evidence="1" id="KW-0812">Transmembrane</keyword>
<keyword evidence="4" id="KW-1185">Reference proteome</keyword>
<name>A0ABP9QIY1_9RHOO</name>
<dbReference type="Proteomes" id="UP001500547">
    <property type="component" value="Unassembled WGS sequence"/>
</dbReference>
<dbReference type="PANTHER" id="PTHR19353:SF13">
    <property type="entry name" value="FATTY ACID DESATURASE 6"/>
    <property type="match status" value="1"/>
</dbReference>
<dbReference type="Pfam" id="PF00487">
    <property type="entry name" value="FA_desaturase"/>
    <property type="match status" value="1"/>
</dbReference>
<feature type="transmembrane region" description="Helical" evidence="1">
    <location>
        <begin position="175"/>
        <end position="192"/>
    </location>
</feature>
<dbReference type="PANTHER" id="PTHR19353">
    <property type="entry name" value="FATTY ACID DESATURASE 2"/>
    <property type="match status" value="1"/>
</dbReference>